<dbReference type="Pfam" id="PF01277">
    <property type="entry name" value="Oleosin"/>
    <property type="match status" value="1"/>
</dbReference>
<keyword evidence="7 10" id="KW-1133">Transmembrane helix</keyword>
<dbReference type="GO" id="GO:0016020">
    <property type="term" value="C:membrane"/>
    <property type="evidence" value="ECO:0007669"/>
    <property type="project" value="UniProtKB-SubCell"/>
</dbReference>
<dbReference type="GO" id="GO:0050826">
    <property type="term" value="P:response to freezing"/>
    <property type="evidence" value="ECO:0007669"/>
    <property type="project" value="TreeGrafter"/>
</dbReference>
<comment type="similarity">
    <text evidence="4">Belongs to the oleosin family.</text>
</comment>
<accession>A0A2S0RR20</accession>
<organism evidence="11">
    <name type="scientific">Canarium ovatum</name>
    <dbReference type="NCBI Taxonomy" id="43691"/>
    <lineage>
        <taxon>Eukaryota</taxon>
        <taxon>Viridiplantae</taxon>
        <taxon>Streptophyta</taxon>
        <taxon>Embryophyta</taxon>
        <taxon>Tracheophyta</taxon>
        <taxon>Spermatophyta</taxon>
        <taxon>Magnoliopsida</taxon>
        <taxon>eudicotyledons</taxon>
        <taxon>Gunneridae</taxon>
        <taxon>Pentapetalae</taxon>
        <taxon>rosids</taxon>
        <taxon>malvids</taxon>
        <taxon>Sapindales</taxon>
        <taxon>Burseraceae</taxon>
        <taxon>Canarium</taxon>
    </lineage>
</organism>
<name>A0A2S0RR20_9ROSI</name>
<evidence type="ECO:0000256" key="8">
    <source>
        <dbReference type="ARBA" id="ARBA00023136"/>
    </source>
</evidence>
<reference evidence="11" key="1">
    <citation type="submission" date="2017-03" db="EMBL/GenBank/DDBJ databases">
        <title>Isolation, Purification and Characterization of Seed Oleosin in Pili (Canarium ovatum Engl.) and Cloning and Molecular Analysis of its cDNA isoforms.</title>
        <authorList>
            <person name="Larano A.A.P."/>
            <person name="Tecson-Mendoza E.M."/>
            <person name="Garcia R.N."/>
        </authorList>
    </citation>
    <scope>NUCLEOTIDE SEQUENCE</scope>
</reference>
<evidence type="ECO:0000256" key="6">
    <source>
        <dbReference type="ARBA" id="ARBA00022692"/>
    </source>
</evidence>
<dbReference type="GO" id="GO:0019915">
    <property type="term" value="P:lipid storage"/>
    <property type="evidence" value="ECO:0007669"/>
    <property type="project" value="TreeGrafter"/>
</dbReference>
<dbReference type="GO" id="GO:0010344">
    <property type="term" value="P:seed oilbody biogenesis"/>
    <property type="evidence" value="ECO:0007669"/>
    <property type="project" value="TreeGrafter"/>
</dbReference>
<evidence type="ECO:0000256" key="2">
    <source>
        <dbReference type="ARBA" id="ARBA00004141"/>
    </source>
</evidence>
<comment type="subcellular location">
    <subcellularLocation>
        <location evidence="3">Lipid droplet</location>
    </subcellularLocation>
    <subcellularLocation>
        <location evidence="2">Membrane</location>
        <topology evidence="2">Multi-pass membrane protein</topology>
    </subcellularLocation>
</comment>
<evidence type="ECO:0000256" key="3">
    <source>
        <dbReference type="ARBA" id="ARBA00004502"/>
    </source>
</evidence>
<dbReference type="InterPro" id="IPR000136">
    <property type="entry name" value="Oleosin"/>
</dbReference>
<keyword evidence="6 10" id="KW-0812">Transmembrane</keyword>
<dbReference type="PANTHER" id="PTHR33203">
    <property type="entry name" value="OLEOSIN"/>
    <property type="match status" value="1"/>
</dbReference>
<feature type="compositionally biased region" description="Basic and acidic residues" evidence="9">
    <location>
        <begin position="1"/>
        <end position="12"/>
    </location>
</feature>
<comment type="function">
    <text evidence="1">May have a structural role to stabilize the lipid body during desiccation of the seed by preventing coalescence of the oil. Probably interacts with both lipid and phospholipid moieties of lipid bodies. May also provide recognition signals for specific lipase anchorage in lipolysis during seedling growth.</text>
</comment>
<keyword evidence="5" id="KW-0551">Lipid droplet</keyword>
<proteinExistence type="evidence at transcript level"/>
<evidence type="ECO:0000256" key="4">
    <source>
        <dbReference type="ARBA" id="ARBA00010858"/>
    </source>
</evidence>
<evidence type="ECO:0000313" key="11">
    <source>
        <dbReference type="EMBL" id="AWA46069.1"/>
    </source>
</evidence>
<feature type="region of interest" description="Disordered" evidence="9">
    <location>
        <begin position="1"/>
        <end position="34"/>
    </location>
</feature>
<dbReference type="GO" id="GO:0012511">
    <property type="term" value="C:monolayer-surrounded lipid storage body"/>
    <property type="evidence" value="ECO:0007669"/>
    <property type="project" value="InterPro"/>
</dbReference>
<dbReference type="PANTHER" id="PTHR33203:SF63">
    <property type="entry name" value="OLEOSIN 18.2 KDA"/>
    <property type="match status" value="1"/>
</dbReference>
<evidence type="ECO:0000256" key="10">
    <source>
        <dbReference type="SAM" id="Phobius"/>
    </source>
</evidence>
<sequence length="157" mass="16654">MADRDRERDRPQPHQLQVHPQRYDPGAKSLMPKRGPTASQVIAVLTLLPVGGTLLLLSGLTLAGSVIGLLVTTPLFVIFSPVLVPAAVTIGLAVTGFFASGAFGLTGLTSMSWVFNYLRKATGSMMADMAGYVGKKTKEMGQEVQTKAHEVGKTGSR</sequence>
<feature type="transmembrane region" description="Helical" evidence="10">
    <location>
        <begin position="82"/>
        <end position="115"/>
    </location>
</feature>
<evidence type="ECO:0000256" key="1">
    <source>
        <dbReference type="ARBA" id="ARBA00002582"/>
    </source>
</evidence>
<keyword evidence="8 10" id="KW-0472">Membrane</keyword>
<protein>
    <submittedName>
        <fullName evidence="11">High MW oleosin isoform 2</fullName>
    </submittedName>
</protein>
<dbReference type="EMBL" id="KY797676">
    <property type="protein sequence ID" value="AWA46069.1"/>
    <property type="molecule type" value="mRNA"/>
</dbReference>
<feature type="transmembrane region" description="Helical" evidence="10">
    <location>
        <begin position="41"/>
        <end position="70"/>
    </location>
</feature>
<evidence type="ECO:0000256" key="7">
    <source>
        <dbReference type="ARBA" id="ARBA00022989"/>
    </source>
</evidence>
<evidence type="ECO:0000256" key="5">
    <source>
        <dbReference type="ARBA" id="ARBA00022677"/>
    </source>
</evidence>
<evidence type="ECO:0000256" key="9">
    <source>
        <dbReference type="SAM" id="MobiDB-lite"/>
    </source>
</evidence>
<dbReference type="AlphaFoldDB" id="A0A2S0RR20"/>